<dbReference type="PANTHER" id="PTHR13710:SF152">
    <property type="entry name" value="ATP-DEPENDENT DNA HELICASE Q5"/>
    <property type="match status" value="1"/>
</dbReference>
<organism evidence="2 3">
    <name type="scientific">Angiostrongylus cantonensis</name>
    <name type="common">Rat lungworm</name>
    <dbReference type="NCBI Taxonomy" id="6313"/>
    <lineage>
        <taxon>Eukaryota</taxon>
        <taxon>Metazoa</taxon>
        <taxon>Ecdysozoa</taxon>
        <taxon>Nematoda</taxon>
        <taxon>Chromadorea</taxon>
        <taxon>Rhabditida</taxon>
        <taxon>Rhabditina</taxon>
        <taxon>Rhabditomorpha</taxon>
        <taxon>Strongyloidea</taxon>
        <taxon>Metastrongylidae</taxon>
        <taxon>Angiostrongylus</taxon>
    </lineage>
</organism>
<dbReference type="Gene3D" id="3.40.50.300">
    <property type="entry name" value="P-loop containing nucleotide triphosphate hydrolases"/>
    <property type="match status" value="1"/>
</dbReference>
<dbReference type="GO" id="GO:0005634">
    <property type="term" value="C:nucleus"/>
    <property type="evidence" value="ECO:0007669"/>
    <property type="project" value="TreeGrafter"/>
</dbReference>
<protein>
    <submittedName>
        <fullName evidence="3">Helicase C-terminal domain-containing protein</fullName>
    </submittedName>
</protein>
<reference evidence="2" key="1">
    <citation type="submission" date="2012-09" db="EMBL/GenBank/DDBJ databases">
        <authorList>
            <person name="Martin A.A."/>
        </authorList>
    </citation>
    <scope>NUCLEOTIDE SEQUENCE</scope>
</reference>
<evidence type="ECO:0000313" key="2">
    <source>
        <dbReference type="Proteomes" id="UP000035642"/>
    </source>
</evidence>
<dbReference type="PANTHER" id="PTHR13710">
    <property type="entry name" value="DNA HELICASE RECQ FAMILY MEMBER"/>
    <property type="match status" value="1"/>
</dbReference>
<proteinExistence type="inferred from homology"/>
<dbReference type="WBParaSite" id="ACAC_0000327001-mRNA-1">
    <property type="protein sequence ID" value="ACAC_0000327001-mRNA-1"/>
    <property type="gene ID" value="ACAC_0000327001"/>
</dbReference>
<name>A0A0K0CZT1_ANGCA</name>
<evidence type="ECO:0000313" key="3">
    <source>
        <dbReference type="WBParaSite" id="ACAC_0000327001-mRNA-1"/>
    </source>
</evidence>
<keyword evidence="2" id="KW-1185">Reference proteome</keyword>
<dbReference type="GO" id="GO:0043138">
    <property type="term" value="F:3'-5' DNA helicase activity"/>
    <property type="evidence" value="ECO:0007669"/>
    <property type="project" value="TreeGrafter"/>
</dbReference>
<sequence>FVVHWTCPPNLAAYYQESGRAGRDGQRSYCRIYYSQADKELLHFLVRKELSLLKAKKISESARKQQAAAMQFGLEKMVDYAEKAQFVVLKVLFIPSPFFIRIQQSCSSSKITKAAKGVQDYSELYGGGKRLRNHDEFECSAFEAKERLEREEALRMRDIVQSEFAKRRKVKETKPEFRLDYIPSTEFPIKEPKSNYIANLAPQRREAVVHRVSQALEDNWLLFERPCECVEAASLLEWSIYRNAKSVTTYQHKTVAKISEIKKLTNECKKFEFVYGAIESNPFMSAANMIN</sequence>
<dbReference type="InterPro" id="IPR027417">
    <property type="entry name" value="P-loop_NTPase"/>
</dbReference>
<reference evidence="3" key="2">
    <citation type="submission" date="2017-02" db="UniProtKB">
        <authorList>
            <consortium name="WormBaseParasite"/>
        </authorList>
    </citation>
    <scope>IDENTIFICATION</scope>
</reference>
<dbReference type="Proteomes" id="UP000035642">
    <property type="component" value="Unassembled WGS sequence"/>
</dbReference>
<dbReference type="GO" id="GO:0005737">
    <property type="term" value="C:cytoplasm"/>
    <property type="evidence" value="ECO:0007669"/>
    <property type="project" value="TreeGrafter"/>
</dbReference>
<dbReference type="GO" id="GO:0000724">
    <property type="term" value="P:double-strand break repair via homologous recombination"/>
    <property type="evidence" value="ECO:0007669"/>
    <property type="project" value="TreeGrafter"/>
</dbReference>
<dbReference type="STRING" id="6313.A0A0K0CZT1"/>
<accession>A0A0K0CZT1</accession>
<dbReference type="GO" id="GO:0009378">
    <property type="term" value="F:four-way junction helicase activity"/>
    <property type="evidence" value="ECO:0007669"/>
    <property type="project" value="TreeGrafter"/>
</dbReference>
<dbReference type="AlphaFoldDB" id="A0A0K0CZT1"/>
<evidence type="ECO:0000256" key="1">
    <source>
        <dbReference type="ARBA" id="ARBA00005446"/>
    </source>
</evidence>
<dbReference type="SUPFAM" id="SSF52540">
    <property type="entry name" value="P-loop containing nucleoside triphosphate hydrolases"/>
    <property type="match status" value="1"/>
</dbReference>
<comment type="similarity">
    <text evidence="1">Belongs to the helicase family. RecQ subfamily.</text>
</comment>
<dbReference type="GO" id="GO:0005694">
    <property type="term" value="C:chromosome"/>
    <property type="evidence" value="ECO:0007669"/>
    <property type="project" value="TreeGrafter"/>
</dbReference>